<dbReference type="Proteomes" id="UP000299102">
    <property type="component" value="Unassembled WGS sequence"/>
</dbReference>
<evidence type="ECO:0000313" key="2">
    <source>
        <dbReference type="EMBL" id="GBP66658.1"/>
    </source>
</evidence>
<evidence type="ECO:0000313" key="3">
    <source>
        <dbReference type="Proteomes" id="UP000299102"/>
    </source>
</evidence>
<dbReference type="EMBL" id="BGZK01000963">
    <property type="protein sequence ID" value="GBP66658.1"/>
    <property type="molecule type" value="Genomic_DNA"/>
</dbReference>
<accession>A0A4C1XT41</accession>
<protein>
    <submittedName>
        <fullName evidence="2">Uncharacterized protein</fullName>
    </submittedName>
</protein>
<gene>
    <name evidence="2" type="ORF">EVAR_50483_1</name>
</gene>
<name>A0A4C1XT41_EUMVA</name>
<feature type="region of interest" description="Disordered" evidence="1">
    <location>
        <begin position="1"/>
        <end position="30"/>
    </location>
</feature>
<proteinExistence type="predicted"/>
<keyword evidence="3" id="KW-1185">Reference proteome</keyword>
<organism evidence="2 3">
    <name type="scientific">Eumeta variegata</name>
    <name type="common">Bagworm moth</name>
    <name type="synonym">Eumeta japonica</name>
    <dbReference type="NCBI Taxonomy" id="151549"/>
    <lineage>
        <taxon>Eukaryota</taxon>
        <taxon>Metazoa</taxon>
        <taxon>Ecdysozoa</taxon>
        <taxon>Arthropoda</taxon>
        <taxon>Hexapoda</taxon>
        <taxon>Insecta</taxon>
        <taxon>Pterygota</taxon>
        <taxon>Neoptera</taxon>
        <taxon>Endopterygota</taxon>
        <taxon>Lepidoptera</taxon>
        <taxon>Glossata</taxon>
        <taxon>Ditrysia</taxon>
        <taxon>Tineoidea</taxon>
        <taxon>Psychidae</taxon>
        <taxon>Oiketicinae</taxon>
        <taxon>Eumeta</taxon>
    </lineage>
</organism>
<evidence type="ECO:0000256" key="1">
    <source>
        <dbReference type="SAM" id="MobiDB-lite"/>
    </source>
</evidence>
<sequence length="100" mass="11379">MGDRVRKFECSGRWNHPEEERDQPAAEPVKCNDNGVLFRTTPVEEYPSSTSYTIPTLGMRKLVALGLRLIADVAYAAPPLDHSPHYFKNNMSATYKYFNV</sequence>
<comment type="caution">
    <text evidence="2">The sequence shown here is derived from an EMBL/GenBank/DDBJ whole genome shotgun (WGS) entry which is preliminary data.</text>
</comment>
<feature type="compositionally biased region" description="Basic and acidic residues" evidence="1">
    <location>
        <begin position="1"/>
        <end position="24"/>
    </location>
</feature>
<dbReference type="AlphaFoldDB" id="A0A4C1XT41"/>
<reference evidence="2 3" key="1">
    <citation type="journal article" date="2019" name="Commun. Biol.">
        <title>The bagworm genome reveals a unique fibroin gene that provides high tensile strength.</title>
        <authorList>
            <person name="Kono N."/>
            <person name="Nakamura H."/>
            <person name="Ohtoshi R."/>
            <person name="Tomita M."/>
            <person name="Numata K."/>
            <person name="Arakawa K."/>
        </authorList>
    </citation>
    <scope>NUCLEOTIDE SEQUENCE [LARGE SCALE GENOMIC DNA]</scope>
</reference>